<proteinExistence type="predicted"/>
<dbReference type="AlphaFoldDB" id="G0UTK5"/>
<evidence type="ECO:0000313" key="2">
    <source>
        <dbReference type="EMBL" id="CCC92719.1"/>
    </source>
</evidence>
<evidence type="ECO:0000256" key="1">
    <source>
        <dbReference type="SAM" id="Phobius"/>
    </source>
</evidence>
<reference evidence="2" key="1">
    <citation type="journal article" date="2012" name="Proc. Natl. Acad. Sci. U.S.A.">
        <title>Antigenic diversity is generated by distinct evolutionary mechanisms in African trypanosome species.</title>
        <authorList>
            <person name="Jackson A.P."/>
            <person name="Berry A."/>
            <person name="Aslett M."/>
            <person name="Allison H.C."/>
            <person name="Burton P."/>
            <person name="Vavrova-Anderson J."/>
            <person name="Brown R."/>
            <person name="Browne H."/>
            <person name="Corton N."/>
            <person name="Hauser H."/>
            <person name="Gamble J."/>
            <person name="Gilderthorp R."/>
            <person name="Marcello L."/>
            <person name="McQuillan J."/>
            <person name="Otto T.D."/>
            <person name="Quail M.A."/>
            <person name="Sanders M.J."/>
            <person name="van Tonder A."/>
            <person name="Ginger M.L."/>
            <person name="Field M.C."/>
            <person name="Barry J.D."/>
            <person name="Hertz-Fowler C."/>
            <person name="Berriman M."/>
        </authorList>
    </citation>
    <scope>NUCLEOTIDE SEQUENCE</scope>
    <source>
        <strain evidence="2">IL3000</strain>
    </source>
</reference>
<keyword evidence="1" id="KW-0812">Transmembrane</keyword>
<keyword evidence="1" id="KW-0472">Membrane</keyword>
<gene>
    <name evidence="2" type="ORF">TCIL3000_9_1150</name>
</gene>
<name>G0UTK5_TRYCI</name>
<sequence>MRRCVVASIFFSYMRLPMTCYKYVTVLDACKCFFYSLTFFLYTFIMLPIFCHPSFSIDHTLSSVRLYLGVFPVFLSTNKTPTLSTSNGRRGCQKSKRKATCCVLTC</sequence>
<protein>
    <submittedName>
        <fullName evidence="2">Uncharacterized protein</fullName>
    </submittedName>
</protein>
<organism evidence="2">
    <name type="scientific">Trypanosoma congolense (strain IL3000)</name>
    <dbReference type="NCBI Taxonomy" id="1068625"/>
    <lineage>
        <taxon>Eukaryota</taxon>
        <taxon>Discoba</taxon>
        <taxon>Euglenozoa</taxon>
        <taxon>Kinetoplastea</taxon>
        <taxon>Metakinetoplastina</taxon>
        <taxon>Trypanosomatida</taxon>
        <taxon>Trypanosomatidae</taxon>
        <taxon>Trypanosoma</taxon>
        <taxon>Nannomonas</taxon>
    </lineage>
</organism>
<feature type="transmembrane region" description="Helical" evidence="1">
    <location>
        <begin position="33"/>
        <end position="51"/>
    </location>
</feature>
<accession>G0UTK5</accession>
<dbReference type="EMBL" id="HE575322">
    <property type="protein sequence ID" value="CCC92719.1"/>
    <property type="molecule type" value="Genomic_DNA"/>
</dbReference>
<keyword evidence="1" id="KW-1133">Transmembrane helix</keyword>